<organism evidence="7">
    <name type="scientific">Corynebacterium glutamicum (strain R)</name>
    <dbReference type="NCBI Taxonomy" id="340322"/>
    <lineage>
        <taxon>Bacteria</taxon>
        <taxon>Bacillati</taxon>
        <taxon>Actinomycetota</taxon>
        <taxon>Actinomycetes</taxon>
        <taxon>Mycobacteriales</taxon>
        <taxon>Corynebacteriaceae</taxon>
        <taxon>Corynebacterium</taxon>
    </lineage>
</organism>
<dbReference type="Proteomes" id="UP000006698">
    <property type="component" value="Chromosome"/>
</dbReference>
<proteinExistence type="predicted"/>
<sequence>MGRAADYSPRLGLPRTFKDRVKPVGVEKVKVSAKALVVWLTAMCVYIVAIAGRTSFGVAGVHAIDRFDIDASRLAVFTSVQVGVYALAQIPMGMLVDRFDARKLLLAGALILAAGQLILGFTDSYMIAIFARVLIGVGDSSAFLSVMRLLPNWFPMSWTPVLQQLTGAFGFVGQFFSAVPFLHMLNTLGWTIPFASLGAVGIIVAIAAAILVRDAPASSEPVRRGEASISIAFRLKSVLTSLYCWQGVFNHWVSMGPVMVFLLLWGTPTLTLGLGISSGEVGTVLTIFAVATVITGPLSGIVSSRLGTRRGMIGFVTPMIQAALWIVLFLFADRLSNPLVFVSAIMFAISFSSPVANFGFDTIREKLDRRVMVAGTGMANMGAYICAMLATQIIGFLLDWNADGHAYTWSNFQVAWLGLGVVWLAGMIGLAVCLLLQRRKNIAFRR</sequence>
<comment type="subcellular location">
    <subcellularLocation>
        <location evidence="1">Cell membrane</location>
        <topology evidence="1">Multi-pass membrane protein</topology>
    </subcellularLocation>
</comment>
<name>A0AB72VCE8_CORGB</name>
<feature type="transmembrane region" description="Helical" evidence="5">
    <location>
        <begin position="188"/>
        <end position="212"/>
    </location>
</feature>
<protein>
    <recommendedName>
        <fullName evidence="6">Major facilitator superfamily (MFS) profile domain-containing protein</fullName>
    </recommendedName>
</protein>
<evidence type="ECO:0000256" key="1">
    <source>
        <dbReference type="ARBA" id="ARBA00004651"/>
    </source>
</evidence>
<feature type="transmembrane region" description="Helical" evidence="5">
    <location>
        <begin position="104"/>
        <end position="121"/>
    </location>
</feature>
<dbReference type="InterPro" id="IPR020846">
    <property type="entry name" value="MFS_dom"/>
</dbReference>
<feature type="transmembrane region" description="Helical" evidence="5">
    <location>
        <begin position="313"/>
        <end position="332"/>
    </location>
</feature>
<dbReference type="AlphaFoldDB" id="A0AB72VCE8"/>
<dbReference type="PANTHER" id="PTHR11662:SF399">
    <property type="entry name" value="FI19708P1-RELATED"/>
    <property type="match status" value="1"/>
</dbReference>
<dbReference type="Gene3D" id="1.20.1250.20">
    <property type="entry name" value="MFS general substrate transporter like domains"/>
    <property type="match status" value="2"/>
</dbReference>
<dbReference type="GO" id="GO:0022857">
    <property type="term" value="F:transmembrane transporter activity"/>
    <property type="evidence" value="ECO:0007669"/>
    <property type="project" value="InterPro"/>
</dbReference>
<evidence type="ECO:0000313" key="7">
    <source>
        <dbReference type="EMBL" id="BAF55102.1"/>
    </source>
</evidence>
<feature type="transmembrane region" description="Helical" evidence="5">
    <location>
        <begin position="338"/>
        <end position="360"/>
    </location>
</feature>
<evidence type="ECO:0000259" key="6">
    <source>
        <dbReference type="PROSITE" id="PS50850"/>
    </source>
</evidence>
<dbReference type="GO" id="GO:0005886">
    <property type="term" value="C:plasma membrane"/>
    <property type="evidence" value="ECO:0007669"/>
    <property type="project" value="UniProtKB-SubCell"/>
</dbReference>
<keyword evidence="3 5" id="KW-1133">Transmembrane helix</keyword>
<feature type="transmembrane region" description="Helical" evidence="5">
    <location>
        <begin position="282"/>
        <end position="301"/>
    </location>
</feature>
<accession>A0AB72VCE8</accession>
<gene>
    <name evidence="7" type="ordered locus">cgR_2102</name>
</gene>
<feature type="domain" description="Major facilitator superfamily (MFS) profile" evidence="6">
    <location>
        <begin position="30"/>
        <end position="441"/>
    </location>
</feature>
<feature type="transmembrane region" description="Helical" evidence="5">
    <location>
        <begin position="414"/>
        <end position="436"/>
    </location>
</feature>
<keyword evidence="4 5" id="KW-0472">Membrane</keyword>
<dbReference type="PROSITE" id="PS50850">
    <property type="entry name" value="MFS"/>
    <property type="match status" value="1"/>
</dbReference>
<dbReference type="SUPFAM" id="SSF103473">
    <property type="entry name" value="MFS general substrate transporter"/>
    <property type="match status" value="1"/>
</dbReference>
<dbReference type="InterPro" id="IPR050382">
    <property type="entry name" value="MFS_Na/Anion_cotransporter"/>
</dbReference>
<feature type="transmembrane region" description="Helical" evidence="5">
    <location>
        <begin position="127"/>
        <end position="150"/>
    </location>
</feature>
<dbReference type="PANTHER" id="PTHR11662">
    <property type="entry name" value="SOLUTE CARRIER FAMILY 17"/>
    <property type="match status" value="1"/>
</dbReference>
<dbReference type="KEGG" id="cgt:cgR_2102"/>
<evidence type="ECO:0000256" key="3">
    <source>
        <dbReference type="ARBA" id="ARBA00022989"/>
    </source>
</evidence>
<dbReference type="EMBL" id="AP009044">
    <property type="protein sequence ID" value="BAF55102.1"/>
    <property type="molecule type" value="Genomic_DNA"/>
</dbReference>
<keyword evidence="2 5" id="KW-0812">Transmembrane</keyword>
<evidence type="ECO:0000256" key="4">
    <source>
        <dbReference type="ARBA" id="ARBA00023136"/>
    </source>
</evidence>
<dbReference type="Pfam" id="PF07690">
    <property type="entry name" value="MFS_1"/>
    <property type="match status" value="1"/>
</dbReference>
<evidence type="ECO:0000256" key="2">
    <source>
        <dbReference type="ARBA" id="ARBA00022692"/>
    </source>
</evidence>
<reference evidence="7" key="1">
    <citation type="journal article" date="2007" name="Microbiology">
        <title>Comparative analysis of the Corynebacterium glutamicum group and complete genome sequence of strain R.</title>
        <authorList>
            <person name="Yukawa H."/>
            <person name="Omumasaba C.A."/>
            <person name="Nonaka H."/>
            <person name="Kos P."/>
            <person name="Okai N."/>
            <person name="Suzuki N."/>
            <person name="Suda M."/>
            <person name="Tsuge Y."/>
            <person name="Watanabe J."/>
            <person name="Ikeda Y."/>
            <person name="Vertes A.A."/>
            <person name="Inui M."/>
        </authorList>
    </citation>
    <scope>NUCLEOTIDE SEQUENCE</scope>
    <source>
        <strain evidence="7">R</strain>
    </source>
</reference>
<evidence type="ECO:0000256" key="5">
    <source>
        <dbReference type="SAM" id="Phobius"/>
    </source>
</evidence>
<feature type="transmembrane region" description="Helical" evidence="5">
    <location>
        <begin position="381"/>
        <end position="402"/>
    </location>
</feature>
<dbReference type="CDD" id="cd06174">
    <property type="entry name" value="MFS"/>
    <property type="match status" value="1"/>
</dbReference>
<feature type="transmembrane region" description="Helical" evidence="5">
    <location>
        <begin position="36"/>
        <end position="54"/>
    </location>
</feature>
<dbReference type="InterPro" id="IPR011701">
    <property type="entry name" value="MFS"/>
</dbReference>
<dbReference type="InterPro" id="IPR036259">
    <property type="entry name" value="MFS_trans_sf"/>
</dbReference>